<dbReference type="RefSeq" id="XP_007802229.1">
    <property type="nucleotide sequence ID" value="XM_007804038.1"/>
</dbReference>
<organism evidence="2 3">
    <name type="scientific">Endocarpon pusillum (strain Z07020 / HMAS-L-300199)</name>
    <name type="common">Lichen-forming fungus</name>
    <dbReference type="NCBI Taxonomy" id="1263415"/>
    <lineage>
        <taxon>Eukaryota</taxon>
        <taxon>Fungi</taxon>
        <taxon>Dikarya</taxon>
        <taxon>Ascomycota</taxon>
        <taxon>Pezizomycotina</taxon>
        <taxon>Eurotiomycetes</taxon>
        <taxon>Chaetothyriomycetidae</taxon>
        <taxon>Verrucariales</taxon>
        <taxon>Verrucariaceae</taxon>
        <taxon>Endocarpon</taxon>
    </lineage>
</organism>
<evidence type="ECO:0000313" key="3">
    <source>
        <dbReference type="Proteomes" id="UP000019373"/>
    </source>
</evidence>
<feature type="region of interest" description="Disordered" evidence="1">
    <location>
        <begin position="387"/>
        <end position="439"/>
    </location>
</feature>
<dbReference type="EMBL" id="KE721112">
    <property type="protein sequence ID" value="ERF72160.1"/>
    <property type="molecule type" value="Genomic_DNA"/>
</dbReference>
<gene>
    <name evidence="2" type="ORF">EPUS_02951</name>
</gene>
<dbReference type="OMA" id="NRIACHF"/>
<proteinExistence type="predicted"/>
<feature type="region of interest" description="Disordered" evidence="1">
    <location>
        <begin position="1"/>
        <end position="26"/>
    </location>
</feature>
<reference evidence="3" key="1">
    <citation type="journal article" date="2014" name="BMC Genomics">
        <title>Genome characteristics reveal the impact of lichenization on lichen-forming fungus Endocarpon pusillum Hedwig (Verrucariales, Ascomycota).</title>
        <authorList>
            <person name="Wang Y.-Y."/>
            <person name="Liu B."/>
            <person name="Zhang X.-Y."/>
            <person name="Zhou Q.-M."/>
            <person name="Zhang T."/>
            <person name="Li H."/>
            <person name="Yu Y.-F."/>
            <person name="Zhang X.-L."/>
            <person name="Hao X.-Y."/>
            <person name="Wang M."/>
            <person name="Wang L."/>
            <person name="Wei J.-C."/>
        </authorList>
    </citation>
    <scope>NUCLEOTIDE SEQUENCE [LARGE SCALE GENOMIC DNA]</scope>
    <source>
        <strain evidence="3">Z07020 / HMAS-L-300199</strain>
    </source>
</reference>
<name>U1HP68_ENDPU</name>
<evidence type="ECO:0000256" key="1">
    <source>
        <dbReference type="SAM" id="MobiDB-lite"/>
    </source>
</evidence>
<feature type="compositionally biased region" description="Low complexity" evidence="1">
    <location>
        <begin position="1"/>
        <end position="19"/>
    </location>
</feature>
<evidence type="ECO:0000313" key="2">
    <source>
        <dbReference type="EMBL" id="ERF72160.1"/>
    </source>
</evidence>
<dbReference type="eggNOG" id="ENOG502SZXN">
    <property type="taxonomic scope" value="Eukaryota"/>
</dbReference>
<sequence length="439" mass="48512">MTSYASSASSPSSLQNLSPEHNGYVQGGSHFDSLTRQYSYSDRASWEETSDLAMAQQDVSVVMGEALFHLERITEHLREKGSNSAANEIAKNTISILNIFNDAIADWDIEKFLMKAVPAITANASVAGGESAAVRKSVDAISEHVKKMKSGTWASVAATATYEGNCIVKFRPTDGITRTVTEDLTIPVRPQDARVIWIKPWNLEKKSLSDITEKIDQGPLFSIAHSQPDNAVCVIFQHAYHARAFLEANIRYSRIYGQSLFGPGCEVLEGQAYPATEDIRRMDTRNERRRLTFARGRLFTNGMTEARFKNDIFSMVGEGNVELVWLFNTGNATVVFSATVIARTVREDFLRRAAYPGPYQDVMVSFSHDPCERPLNLITQMPGSRNAVEAKPHSGMSNRESNGNSIASSAFGRPITASPSRGQCRAVDAEGWQKVGRRK</sequence>
<accession>U1HP68</accession>
<keyword evidence="3" id="KW-1185">Reference proteome</keyword>
<dbReference type="Proteomes" id="UP000019373">
    <property type="component" value="Unassembled WGS sequence"/>
</dbReference>
<dbReference type="GeneID" id="19238000"/>
<feature type="compositionally biased region" description="Polar residues" evidence="1">
    <location>
        <begin position="395"/>
        <end position="408"/>
    </location>
</feature>
<dbReference type="OrthoDB" id="77405at2759"/>
<dbReference type="AlphaFoldDB" id="U1HP68"/>
<dbReference type="HOGENOM" id="CLU_624086_0_0_1"/>
<protein>
    <submittedName>
        <fullName evidence="2">Uncharacterized protein</fullName>
    </submittedName>
</protein>